<evidence type="ECO:0000313" key="10">
    <source>
        <dbReference type="Proteomes" id="UP000290649"/>
    </source>
</evidence>
<comment type="function">
    <text evidence="1">General (non sugar-specific) component of the phosphoenolpyruvate-dependent sugar phosphotransferase system (sugar PTS). This major carbohydrate active-transport system catalyzes the phosphorylation of incoming sugar substrates concomitantly with their translocation across the cell membrane. The phosphoryl group from phosphoenolpyruvate (PEP) is transferred to the phosphoryl carrier protein HPr by enzyme I. Phospho-HPr then transfers it to the PTS EIIA domain.</text>
</comment>
<dbReference type="PANTHER" id="PTHR33705:SF2">
    <property type="entry name" value="PHOSPHOCARRIER PROTEIN NPR"/>
    <property type="match status" value="1"/>
</dbReference>
<keyword evidence="6" id="KW-0762">Sugar transport</keyword>
<dbReference type="Proteomes" id="UP000290649">
    <property type="component" value="Unassembled WGS sequence"/>
</dbReference>
<dbReference type="CDD" id="cd00367">
    <property type="entry name" value="PTS-HPr_like"/>
    <property type="match status" value="1"/>
</dbReference>
<dbReference type="GO" id="GO:0009401">
    <property type="term" value="P:phosphoenolpyruvate-dependent sugar phosphotransferase system"/>
    <property type="evidence" value="ECO:0007669"/>
    <property type="project" value="UniProtKB-KW"/>
</dbReference>
<keyword evidence="7" id="KW-0598">Phosphotransferase system</keyword>
<comment type="caution">
    <text evidence="9">The sequence shown here is derived from an EMBL/GenBank/DDBJ whole genome shotgun (WGS) entry which is preliminary data.</text>
</comment>
<evidence type="ECO:0000256" key="7">
    <source>
        <dbReference type="ARBA" id="ARBA00022683"/>
    </source>
</evidence>
<dbReference type="PROSITE" id="PS00369">
    <property type="entry name" value="PTS_HPR_HIS"/>
    <property type="match status" value="1"/>
</dbReference>
<dbReference type="PRINTS" id="PR00107">
    <property type="entry name" value="PHOSPHOCPHPR"/>
</dbReference>
<accession>A0A4Q0VSS9</accession>
<dbReference type="Pfam" id="PF00381">
    <property type="entry name" value="PTS-HPr"/>
    <property type="match status" value="1"/>
</dbReference>
<keyword evidence="5" id="KW-0963">Cytoplasm</keyword>
<comment type="similarity">
    <text evidence="3">Belongs to the HPr family.</text>
</comment>
<feature type="domain" description="HPr" evidence="8">
    <location>
        <begin position="1"/>
        <end position="89"/>
    </location>
</feature>
<dbReference type="NCBIfam" id="NF010352">
    <property type="entry name" value="PRK13780.1"/>
    <property type="match status" value="1"/>
</dbReference>
<keyword evidence="10" id="KW-1185">Reference proteome</keyword>
<proteinExistence type="inferred from homology"/>
<dbReference type="InterPro" id="IPR000032">
    <property type="entry name" value="HPr-like"/>
</dbReference>
<evidence type="ECO:0000256" key="1">
    <source>
        <dbReference type="ARBA" id="ARBA00003681"/>
    </source>
</evidence>
<dbReference type="GO" id="GO:0005737">
    <property type="term" value="C:cytoplasm"/>
    <property type="evidence" value="ECO:0007669"/>
    <property type="project" value="UniProtKB-SubCell"/>
</dbReference>
<organism evidence="9 10">
    <name type="scientific">Anaerobacillus alkaliphilus</name>
    <dbReference type="NCBI Taxonomy" id="1548597"/>
    <lineage>
        <taxon>Bacteria</taxon>
        <taxon>Bacillati</taxon>
        <taxon>Bacillota</taxon>
        <taxon>Bacilli</taxon>
        <taxon>Bacillales</taxon>
        <taxon>Bacillaceae</taxon>
        <taxon>Anaerobacillus</taxon>
    </lineage>
</organism>
<keyword evidence="6" id="KW-0813">Transport</keyword>
<evidence type="ECO:0000256" key="4">
    <source>
        <dbReference type="ARBA" id="ARBA00020422"/>
    </source>
</evidence>
<evidence type="ECO:0000256" key="2">
    <source>
        <dbReference type="ARBA" id="ARBA00004496"/>
    </source>
</evidence>
<dbReference type="AlphaFoldDB" id="A0A4Q0VSS9"/>
<dbReference type="Gene3D" id="3.30.1340.10">
    <property type="entry name" value="HPr-like"/>
    <property type="match status" value="1"/>
</dbReference>
<evidence type="ECO:0000256" key="3">
    <source>
        <dbReference type="ARBA" id="ARBA00010736"/>
    </source>
</evidence>
<dbReference type="InterPro" id="IPR035895">
    <property type="entry name" value="HPr-like_sf"/>
</dbReference>
<dbReference type="EMBL" id="QOUX01000042">
    <property type="protein sequence ID" value="RXI99824.1"/>
    <property type="molecule type" value="Genomic_DNA"/>
</dbReference>
<dbReference type="InterPro" id="IPR002114">
    <property type="entry name" value="PTS_HPr_Ser_P_site"/>
</dbReference>
<dbReference type="PANTHER" id="PTHR33705">
    <property type="entry name" value="PHOSPHOCARRIER PROTEIN HPR"/>
    <property type="match status" value="1"/>
</dbReference>
<dbReference type="PROSITE" id="PS51350">
    <property type="entry name" value="PTS_HPR_DOM"/>
    <property type="match status" value="1"/>
</dbReference>
<name>A0A4Q0VSS9_9BACI</name>
<evidence type="ECO:0000256" key="5">
    <source>
        <dbReference type="ARBA" id="ARBA00022490"/>
    </source>
</evidence>
<reference evidence="9 10" key="1">
    <citation type="journal article" date="2019" name="Int. J. Syst. Evol. Microbiol.">
        <title>Anaerobacillus alkaliphilus sp. nov., a novel alkaliphilic and moderately halophilic bacterium.</title>
        <authorList>
            <person name="Borsodi A.K."/>
            <person name="Aszalos J.M."/>
            <person name="Bihari P."/>
            <person name="Nagy I."/>
            <person name="Schumann P."/>
            <person name="Sproer C."/>
            <person name="Kovacs A.L."/>
            <person name="Boka K."/>
            <person name="Dobosy P."/>
            <person name="Ovari M."/>
            <person name="Szili-Kovacs T."/>
            <person name="Toth E."/>
        </authorList>
    </citation>
    <scope>NUCLEOTIDE SEQUENCE [LARGE SCALE GENOMIC DNA]</scope>
    <source>
        <strain evidence="9 10">B16-10</strain>
    </source>
</reference>
<dbReference type="InterPro" id="IPR050399">
    <property type="entry name" value="HPr"/>
</dbReference>
<evidence type="ECO:0000256" key="6">
    <source>
        <dbReference type="ARBA" id="ARBA00022597"/>
    </source>
</evidence>
<protein>
    <recommendedName>
        <fullName evidence="4">Phosphocarrier protein HPr</fullName>
    </recommendedName>
</protein>
<comment type="subcellular location">
    <subcellularLocation>
        <location evidence="2">Cytoplasm</location>
    </subcellularLocation>
</comment>
<dbReference type="PROSITE" id="PS00589">
    <property type="entry name" value="PTS_HPR_SER"/>
    <property type="match status" value="1"/>
</dbReference>
<dbReference type="NCBIfam" id="TIGR01003">
    <property type="entry name" value="PTS_HPr_family"/>
    <property type="match status" value="1"/>
</dbReference>
<dbReference type="SUPFAM" id="SSF55594">
    <property type="entry name" value="HPr-like"/>
    <property type="match status" value="1"/>
</dbReference>
<evidence type="ECO:0000313" key="9">
    <source>
        <dbReference type="EMBL" id="RXI99824.1"/>
    </source>
</evidence>
<sequence>MIEKVFEITSDAGLHARPATVLVHSVNAFESDVNVEYNGRSVNLKSIMGVMSLGVPKGAEIKISAEGSDETEAIQAVVEAIQNESLGVAK</sequence>
<evidence type="ECO:0000259" key="8">
    <source>
        <dbReference type="PROSITE" id="PS51350"/>
    </source>
</evidence>
<gene>
    <name evidence="9" type="ORF">DS745_13145</name>
</gene>
<dbReference type="InterPro" id="IPR001020">
    <property type="entry name" value="PTS_HPr_His_P_site"/>
</dbReference>